<evidence type="ECO:0000256" key="1">
    <source>
        <dbReference type="SAM" id="MobiDB-lite"/>
    </source>
</evidence>
<dbReference type="AlphaFoldDB" id="A0A5N5Q7G5"/>
<feature type="region of interest" description="Disordered" evidence="1">
    <location>
        <begin position="71"/>
        <end position="159"/>
    </location>
</feature>
<organism evidence="2 3">
    <name type="scientific">Ceratobasidium theobromae</name>
    <dbReference type="NCBI Taxonomy" id="1582974"/>
    <lineage>
        <taxon>Eukaryota</taxon>
        <taxon>Fungi</taxon>
        <taxon>Dikarya</taxon>
        <taxon>Basidiomycota</taxon>
        <taxon>Agaricomycotina</taxon>
        <taxon>Agaricomycetes</taxon>
        <taxon>Cantharellales</taxon>
        <taxon>Ceratobasidiaceae</taxon>
        <taxon>Ceratobasidium</taxon>
    </lineage>
</organism>
<accession>A0A5N5Q7G5</accession>
<comment type="caution">
    <text evidence="2">The sequence shown here is derived from an EMBL/GenBank/DDBJ whole genome shotgun (WGS) entry which is preliminary data.</text>
</comment>
<protein>
    <submittedName>
        <fullName evidence="2">Plasma membrane H+-transporting ATPase</fullName>
    </submittedName>
</protein>
<gene>
    <name evidence="2" type="ORF">CTheo_9183</name>
</gene>
<sequence length="159" mass="16912">MEVDNGAIQEAVIPEEAFVSGNDKDEGEGENVDAMDISFRAPASLRAQEATSEDDELLVQELSIISLGLDKDTEPDAVSSSLAGPILPPDLSMSAFHSLDTSTPAPTRLRPHPFSPSAPPRRQISRLPTITGGRRSLGDPGRPPVPKPTAAPSHKHPHQ</sequence>
<dbReference type="EMBL" id="SSOP01001155">
    <property type="protein sequence ID" value="KAB5587381.1"/>
    <property type="molecule type" value="Genomic_DNA"/>
</dbReference>
<evidence type="ECO:0000313" key="3">
    <source>
        <dbReference type="Proteomes" id="UP000383932"/>
    </source>
</evidence>
<feature type="region of interest" description="Disordered" evidence="1">
    <location>
        <begin position="1"/>
        <end position="31"/>
    </location>
</feature>
<name>A0A5N5Q7G5_9AGAM</name>
<proteinExistence type="predicted"/>
<dbReference type="Proteomes" id="UP000383932">
    <property type="component" value="Unassembled WGS sequence"/>
</dbReference>
<evidence type="ECO:0000313" key="2">
    <source>
        <dbReference type="EMBL" id="KAB5587381.1"/>
    </source>
</evidence>
<keyword evidence="3" id="KW-1185">Reference proteome</keyword>
<reference evidence="2 3" key="1">
    <citation type="journal article" date="2019" name="Fungal Biol. Biotechnol.">
        <title>Draft genome sequence of fastidious pathogen Ceratobasidium theobromae, which causes vascular-streak dieback in Theobroma cacao.</title>
        <authorList>
            <person name="Ali S.S."/>
            <person name="Asman A."/>
            <person name="Shao J."/>
            <person name="Firmansyah A.P."/>
            <person name="Susilo A.W."/>
            <person name="Rosmana A."/>
            <person name="McMahon P."/>
            <person name="Junaid M."/>
            <person name="Guest D."/>
            <person name="Kheng T.Y."/>
            <person name="Meinhardt L.W."/>
            <person name="Bailey B.A."/>
        </authorList>
    </citation>
    <scope>NUCLEOTIDE SEQUENCE [LARGE SCALE GENOMIC DNA]</scope>
    <source>
        <strain evidence="2 3">CT2</strain>
    </source>
</reference>